<dbReference type="InterPro" id="IPR029063">
    <property type="entry name" value="SAM-dependent_MTases_sf"/>
</dbReference>
<keyword evidence="2" id="KW-0808">Transferase</keyword>
<dbReference type="SUPFAM" id="SSF53335">
    <property type="entry name" value="S-adenosyl-L-methionine-dependent methyltransferases"/>
    <property type="match status" value="1"/>
</dbReference>
<dbReference type="Gene3D" id="3.40.50.150">
    <property type="entry name" value="Vaccinia Virus protein VP39"/>
    <property type="match status" value="1"/>
</dbReference>
<evidence type="ECO:0000259" key="1">
    <source>
        <dbReference type="Pfam" id="PF13649"/>
    </source>
</evidence>
<accession>A0A2T7GB99</accession>
<comment type="caution">
    <text evidence="2">The sequence shown here is derived from an EMBL/GenBank/DDBJ whole genome shotgun (WGS) entry which is preliminary data.</text>
</comment>
<dbReference type="Proteomes" id="UP000244446">
    <property type="component" value="Unassembled WGS sequence"/>
</dbReference>
<dbReference type="RefSeq" id="WP_108690438.1">
    <property type="nucleotide sequence ID" value="NZ_QCYH01000001.1"/>
</dbReference>
<dbReference type="OrthoDB" id="9786503at2"/>
<feature type="domain" description="Methyltransferase" evidence="1">
    <location>
        <begin position="35"/>
        <end position="126"/>
    </location>
</feature>
<dbReference type="InterPro" id="IPR041698">
    <property type="entry name" value="Methyltransf_25"/>
</dbReference>
<dbReference type="EMBL" id="QCYH01000001">
    <property type="protein sequence ID" value="PVA11694.1"/>
    <property type="molecule type" value="Genomic_DNA"/>
</dbReference>
<dbReference type="AlphaFoldDB" id="A0A2T7GB99"/>
<organism evidence="2 3">
    <name type="scientific">Pelagivirga sediminicola</name>
    <dbReference type="NCBI Taxonomy" id="2170575"/>
    <lineage>
        <taxon>Bacteria</taxon>
        <taxon>Pseudomonadati</taxon>
        <taxon>Pseudomonadota</taxon>
        <taxon>Alphaproteobacteria</taxon>
        <taxon>Rhodobacterales</taxon>
        <taxon>Paracoccaceae</taxon>
        <taxon>Pelagivirga</taxon>
    </lineage>
</organism>
<keyword evidence="3" id="KW-1185">Reference proteome</keyword>
<protein>
    <submittedName>
        <fullName evidence="2">SAM-dependent methyltransferase</fullName>
    </submittedName>
</protein>
<sequence length="197" mass="22083">MWEERYQTDDYVFGTSPAQFLADHAAYLKPGLTALCVADGEGRNSVFMAQRGLNVTALEYAPSAIEKARKLAAEKDVRVDFRQVDVTAHDWPRTYDIVAGIFIQFLGPDARDTLHQHMKRSVAPGGLMMLHGYTPEQIEYKTGGPPHAENMYTPALLAEDFAGWEILENRAYTREINEGREHAGLSALIDFIARKPL</sequence>
<keyword evidence="2" id="KW-0489">Methyltransferase</keyword>
<evidence type="ECO:0000313" key="3">
    <source>
        <dbReference type="Proteomes" id="UP000244446"/>
    </source>
</evidence>
<evidence type="ECO:0000313" key="2">
    <source>
        <dbReference type="EMBL" id="PVA11694.1"/>
    </source>
</evidence>
<dbReference type="CDD" id="cd02440">
    <property type="entry name" value="AdoMet_MTases"/>
    <property type="match status" value="1"/>
</dbReference>
<reference evidence="2 3" key="1">
    <citation type="submission" date="2018-04" db="EMBL/GenBank/DDBJ databases">
        <title>Pelagivirga bohaiensis gen. nov., sp. nov., a bacterium isolated from the Bohai Sea.</title>
        <authorList>
            <person name="Ji X."/>
        </authorList>
    </citation>
    <scope>NUCLEOTIDE SEQUENCE [LARGE SCALE GENOMIC DNA]</scope>
    <source>
        <strain evidence="2 3">BH-SD19</strain>
    </source>
</reference>
<dbReference type="GO" id="GO:0008168">
    <property type="term" value="F:methyltransferase activity"/>
    <property type="evidence" value="ECO:0007669"/>
    <property type="project" value="UniProtKB-KW"/>
</dbReference>
<gene>
    <name evidence="2" type="ORF">DC366_01665</name>
</gene>
<dbReference type="Pfam" id="PF13649">
    <property type="entry name" value="Methyltransf_25"/>
    <property type="match status" value="1"/>
</dbReference>
<proteinExistence type="predicted"/>
<name>A0A2T7GB99_9RHOB</name>
<dbReference type="GO" id="GO:0032259">
    <property type="term" value="P:methylation"/>
    <property type="evidence" value="ECO:0007669"/>
    <property type="project" value="UniProtKB-KW"/>
</dbReference>